<keyword evidence="13 16" id="KW-1015">Disulfide bond</keyword>
<dbReference type="PRINTS" id="PR00907">
    <property type="entry name" value="THRMBOMODULN"/>
</dbReference>
<feature type="domain" description="EGF-like" evidence="19">
    <location>
        <begin position="921"/>
        <end position="960"/>
    </location>
</feature>
<keyword evidence="9" id="KW-0677">Repeat</keyword>
<dbReference type="SUPFAM" id="SSF57196">
    <property type="entry name" value="EGF/Laminin"/>
    <property type="match status" value="3"/>
</dbReference>
<dbReference type="GO" id="GO:0006897">
    <property type="term" value="P:endocytosis"/>
    <property type="evidence" value="ECO:0007669"/>
    <property type="project" value="UniProtKB-KW"/>
</dbReference>
<dbReference type="SUPFAM" id="SSF82895">
    <property type="entry name" value="TSP-1 type 1 repeat"/>
    <property type="match status" value="1"/>
</dbReference>
<dbReference type="Gene3D" id="2.10.25.10">
    <property type="entry name" value="Laminin"/>
    <property type="match status" value="5"/>
</dbReference>
<dbReference type="PROSITE" id="PS01186">
    <property type="entry name" value="EGF_2"/>
    <property type="match status" value="3"/>
</dbReference>
<name>A0A813TY11_9BILA</name>
<dbReference type="EMBL" id="CAJOBC010000616">
    <property type="protein sequence ID" value="CAF3607385.1"/>
    <property type="molecule type" value="Genomic_DNA"/>
</dbReference>
<evidence type="ECO:0000313" key="23">
    <source>
        <dbReference type="Proteomes" id="UP000663829"/>
    </source>
</evidence>
<dbReference type="OrthoDB" id="4405280at2759"/>
<dbReference type="InterPro" id="IPR001881">
    <property type="entry name" value="EGF-like_Ca-bd_dom"/>
</dbReference>
<evidence type="ECO:0000256" key="4">
    <source>
        <dbReference type="ARBA" id="ARBA00022530"/>
    </source>
</evidence>
<dbReference type="InterPro" id="IPR049883">
    <property type="entry name" value="NOTCH1_EGF-like"/>
</dbReference>
<dbReference type="GO" id="GO:0005509">
    <property type="term" value="F:calcium ion binding"/>
    <property type="evidence" value="ECO:0007669"/>
    <property type="project" value="InterPro"/>
</dbReference>
<keyword evidence="5 16" id="KW-0245">EGF-like domain</keyword>
<feature type="transmembrane region" description="Helical" evidence="18">
    <location>
        <begin position="353"/>
        <end position="374"/>
    </location>
</feature>
<feature type="domain" description="EGF-like" evidence="19">
    <location>
        <begin position="835"/>
        <end position="874"/>
    </location>
</feature>
<feature type="transmembrane region" description="Helical" evidence="18">
    <location>
        <begin position="230"/>
        <end position="253"/>
    </location>
</feature>
<dbReference type="FunFam" id="2.10.25.10:FF:000009">
    <property type="entry name" value="Low-density lipoprotein receptor isoform 1"/>
    <property type="match status" value="1"/>
</dbReference>
<feature type="transmembrane region" description="Helical" evidence="18">
    <location>
        <begin position="430"/>
        <end position="459"/>
    </location>
</feature>
<evidence type="ECO:0000256" key="11">
    <source>
        <dbReference type="ARBA" id="ARBA00022989"/>
    </source>
</evidence>
<dbReference type="SMART" id="SM00682">
    <property type="entry name" value="G2F"/>
    <property type="match status" value="1"/>
</dbReference>
<comment type="subcellular location">
    <subcellularLocation>
        <location evidence="1">Membrane</location>
        <topology evidence="1">Single-pass type I membrane protein</topology>
    </subcellularLocation>
    <subcellularLocation>
        <location evidence="2">Secreted</location>
        <location evidence="2">Extracellular space</location>
        <location evidence="2">Extracellular matrix</location>
    </subcellularLocation>
</comment>
<dbReference type="Proteomes" id="UP000681722">
    <property type="component" value="Unassembled WGS sequence"/>
</dbReference>
<reference evidence="21" key="1">
    <citation type="submission" date="2021-02" db="EMBL/GenBank/DDBJ databases">
        <authorList>
            <person name="Nowell W R."/>
        </authorList>
    </citation>
    <scope>NUCLEOTIDE SEQUENCE</scope>
</reference>
<keyword evidence="15" id="KW-0325">Glycoprotein</keyword>
<dbReference type="PROSITE" id="PS50092">
    <property type="entry name" value="TSP1"/>
    <property type="match status" value="1"/>
</dbReference>
<evidence type="ECO:0000256" key="16">
    <source>
        <dbReference type="PROSITE-ProRule" id="PRU00076"/>
    </source>
</evidence>
<evidence type="ECO:0000256" key="3">
    <source>
        <dbReference type="ARBA" id="ARBA00022525"/>
    </source>
</evidence>
<evidence type="ECO:0000313" key="22">
    <source>
        <dbReference type="EMBL" id="CAF3607385.1"/>
    </source>
</evidence>
<dbReference type="InterPro" id="IPR000742">
    <property type="entry name" value="EGF"/>
</dbReference>
<dbReference type="Gene3D" id="2.40.155.10">
    <property type="entry name" value="Green fluorescent protein"/>
    <property type="match status" value="1"/>
</dbReference>
<dbReference type="InterPro" id="IPR000152">
    <property type="entry name" value="EGF-type_Asp/Asn_hydroxyl_site"/>
</dbReference>
<keyword evidence="10" id="KW-0106">Calcium</keyword>
<organism evidence="21 23">
    <name type="scientific">Didymodactylos carnosus</name>
    <dbReference type="NCBI Taxonomy" id="1234261"/>
    <lineage>
        <taxon>Eukaryota</taxon>
        <taxon>Metazoa</taxon>
        <taxon>Spiralia</taxon>
        <taxon>Gnathifera</taxon>
        <taxon>Rotifera</taxon>
        <taxon>Eurotatoria</taxon>
        <taxon>Bdelloidea</taxon>
        <taxon>Philodinida</taxon>
        <taxon>Philodinidae</taxon>
        <taxon>Didymodactylos</taxon>
    </lineage>
</organism>
<feature type="transmembrane region" description="Helical" evidence="18">
    <location>
        <begin position="298"/>
        <end position="315"/>
    </location>
</feature>
<evidence type="ECO:0000256" key="14">
    <source>
        <dbReference type="ARBA" id="ARBA00023170"/>
    </source>
</evidence>
<evidence type="ECO:0000313" key="21">
    <source>
        <dbReference type="EMBL" id="CAF0820962.1"/>
    </source>
</evidence>
<evidence type="ECO:0000256" key="2">
    <source>
        <dbReference type="ARBA" id="ARBA00004498"/>
    </source>
</evidence>
<feature type="transmembrane region" description="Helical" evidence="18">
    <location>
        <begin position="395"/>
        <end position="418"/>
    </location>
</feature>
<gene>
    <name evidence="21" type="ORF">GPM918_LOCUS4542</name>
    <name evidence="22" type="ORF">SRO942_LOCUS4543</name>
</gene>
<proteinExistence type="predicted"/>
<evidence type="ECO:0000256" key="13">
    <source>
        <dbReference type="ARBA" id="ARBA00023157"/>
    </source>
</evidence>
<dbReference type="InterPro" id="IPR006605">
    <property type="entry name" value="G2_nidogen/fibulin_G2F"/>
</dbReference>
<dbReference type="InterPro" id="IPR018097">
    <property type="entry name" value="EGF_Ca-bd_CS"/>
</dbReference>
<dbReference type="FunFam" id="2.10.25.10:FF:000017">
    <property type="entry name" value="latent-transforming growth factor beta-binding protein 4 isoform X1"/>
    <property type="match status" value="1"/>
</dbReference>
<evidence type="ECO:0000256" key="7">
    <source>
        <dbReference type="ARBA" id="ARBA00022692"/>
    </source>
</evidence>
<dbReference type="GO" id="GO:0016020">
    <property type="term" value="C:membrane"/>
    <property type="evidence" value="ECO:0007669"/>
    <property type="project" value="UniProtKB-SubCell"/>
</dbReference>
<keyword evidence="23" id="KW-1185">Reference proteome</keyword>
<comment type="caution">
    <text evidence="16">Lacks conserved residue(s) required for the propagation of feature annotation.</text>
</comment>
<dbReference type="PROSITE" id="PS01187">
    <property type="entry name" value="EGF_CA"/>
    <property type="match status" value="3"/>
</dbReference>
<keyword evidence="7 18" id="KW-0812">Transmembrane</keyword>
<keyword evidence="4" id="KW-0272">Extracellular matrix</keyword>
<dbReference type="FunFam" id="2.10.25.10:FF:000005">
    <property type="entry name" value="Fibrillin 2"/>
    <property type="match status" value="1"/>
</dbReference>
<dbReference type="PROSITE" id="PS00010">
    <property type="entry name" value="ASX_HYDROXYL"/>
    <property type="match status" value="3"/>
</dbReference>
<dbReference type="InterPro" id="IPR009017">
    <property type="entry name" value="GFP"/>
</dbReference>
<evidence type="ECO:0000259" key="19">
    <source>
        <dbReference type="PROSITE" id="PS50026"/>
    </source>
</evidence>
<dbReference type="InterPro" id="IPR052235">
    <property type="entry name" value="Nephronectin_domain"/>
</dbReference>
<evidence type="ECO:0000256" key="12">
    <source>
        <dbReference type="ARBA" id="ARBA00023136"/>
    </source>
</evidence>
<keyword evidence="14" id="KW-0675">Receptor</keyword>
<dbReference type="PROSITE" id="PS50993">
    <property type="entry name" value="NIDOGEN_G2"/>
    <property type="match status" value="1"/>
</dbReference>
<evidence type="ECO:0000256" key="6">
    <source>
        <dbReference type="ARBA" id="ARBA00022583"/>
    </source>
</evidence>
<dbReference type="Pfam" id="PF07645">
    <property type="entry name" value="EGF_CA"/>
    <property type="match status" value="6"/>
</dbReference>
<dbReference type="AlphaFoldDB" id="A0A813TY11"/>
<dbReference type="Pfam" id="PF07474">
    <property type="entry name" value="G2F"/>
    <property type="match status" value="1"/>
</dbReference>
<dbReference type="SMART" id="SM00181">
    <property type="entry name" value="EGF"/>
    <property type="match status" value="6"/>
</dbReference>
<keyword evidence="11 18" id="KW-1133">Transmembrane helix</keyword>
<dbReference type="SUPFAM" id="SSF54511">
    <property type="entry name" value="GFP-like"/>
    <property type="match status" value="1"/>
</dbReference>
<evidence type="ECO:0000256" key="17">
    <source>
        <dbReference type="SAM" id="MobiDB-lite"/>
    </source>
</evidence>
<dbReference type="PROSITE" id="PS50026">
    <property type="entry name" value="EGF_3"/>
    <property type="match status" value="3"/>
</dbReference>
<feature type="transmembrane region" description="Helical" evidence="18">
    <location>
        <begin position="643"/>
        <end position="664"/>
    </location>
</feature>
<evidence type="ECO:0000256" key="8">
    <source>
        <dbReference type="ARBA" id="ARBA00022729"/>
    </source>
</evidence>
<keyword evidence="8" id="KW-0732">Signal</keyword>
<evidence type="ECO:0000256" key="5">
    <source>
        <dbReference type="ARBA" id="ARBA00022536"/>
    </source>
</evidence>
<evidence type="ECO:0000256" key="1">
    <source>
        <dbReference type="ARBA" id="ARBA00004479"/>
    </source>
</evidence>
<feature type="domain" description="Nidogen G2 beta-barrel" evidence="20">
    <location>
        <begin position="55"/>
        <end position="284"/>
    </location>
</feature>
<feature type="domain" description="EGF-like" evidence="19">
    <location>
        <begin position="1027"/>
        <end position="1068"/>
    </location>
</feature>
<accession>A0A813TY11</accession>
<feature type="region of interest" description="Disordered" evidence="17">
    <location>
        <begin position="512"/>
        <end position="535"/>
    </location>
</feature>
<evidence type="ECO:0000256" key="10">
    <source>
        <dbReference type="ARBA" id="ARBA00022837"/>
    </source>
</evidence>
<dbReference type="SMART" id="SM00209">
    <property type="entry name" value="TSP1"/>
    <property type="match status" value="1"/>
</dbReference>
<keyword evidence="3" id="KW-0964">Secreted</keyword>
<dbReference type="InterPro" id="IPR036383">
    <property type="entry name" value="TSP1_rpt_sf"/>
</dbReference>
<dbReference type="InterPro" id="IPR000884">
    <property type="entry name" value="TSP1_rpt"/>
</dbReference>
<dbReference type="SMART" id="SM00179">
    <property type="entry name" value="EGF_CA"/>
    <property type="match status" value="6"/>
</dbReference>
<sequence>MRIHSQWSTWSQWSECTLTCNDAGQRFRRRTCLGTNCAGHSFDYEPCNNRPCPLQLIRAKGRLFGEINNIEFGYSPNELYLHTTLSQHESIILTTLVGIESNFREILQNLISILSPLYWNLAREVDNGKNFLSLCNGYFRRDTNVYFENGDLLTISEISKGIDNYNNLDYDIFINGKSPHGTNTNFIQFTPYIETILNTGPDYCSKMNITSTFYSTKHQHHYGDDDELHLILNLFEIFLLAFIIFEHTLLFIITFSSSSTQQQNQEQRQHQLQENKSKLKSTTSFPIFLLRSCVNRNWIRAFSFSNIFLAIVYLTSLIIKRYNNNKLLHSGSITYLSISITLLTQIFQNFFTFQNFILSICIVHFFFTHCRLYLSQIQTAQHLPYRPKQIILNTHKNIILIVSVSLALIFGYNFIFYMPKHSLTTALFPLLLINVLILPLLNILVILTCIIDVCLAFYIKCKKRQQCQYLDIRTYLQSKTCIKCFNHILQEYPTVLVDIDPYSTLQSKFLASDTNNNRSPNSTRQSLQQLTPPRQSSSYEYLPMTVTPKTNISSIPTSYVKLKPRTSYPFQTDKPIIKNRSHTDCEILCDTSHTTTIDIQKSTQNYLSSTTQIPLTTTTTTSHSSSLAPLLTINKDQLSCRLCYYYLTIFTLKYALLCLPMNILDMWPYILQLKRLIFTGSHLDPVTEPSTASSVSISDDHIYTSICRCLFLLARLGDGLLLIKVTFSIINYLPCWCQLNWCKQNNDELNESNEHLSCDEDCPPSDLIHKKPSNYRHRRRHSPRRYKIKIRFESLYIPHEQKLTWTIEKATVVKNDQREKCPTGFQRDYQQYCKDIDECSLNSPCSHRCINTMGGYYCLCPDGFELGYDLKTCYDINECAVREKYCDQEKKDCFNTFGSFKCYDKCERGLRRVNDEHYCVDINECVELPNVCDQVCENLYGYYRCSCHRGFQLVGGLRCEDLNECDTGLHNCRSNQQCHNLYGSFQCLENCQPGLMRLSDGTCAPLPTAHFCPSGFIYHNNNGTCTDVDECVINMNQCQQSVCENLPGSYRCYCPLGYKQNTKTGKCHDVNECVDFNIECGQDRMCFNKYGEYECVDIPCPSHYERTNITGLCILKCSNACELYSSNIQYKFIALPRNLPAGENILQIELNNAMNNIEYKIVKRLEHLPFTLKTKKSDKSTSLTTTQMLIDKIDYEFEITASLTKNRQQRRRSNRRFIRKHQKIQLHTTFIIRVSISEYHF</sequence>
<dbReference type="PANTHER" id="PTHR24050">
    <property type="entry name" value="PA14 DOMAIN-CONTAINING PROTEIN"/>
    <property type="match status" value="1"/>
</dbReference>
<dbReference type="Pfam" id="PF00090">
    <property type="entry name" value="TSP_1"/>
    <property type="match status" value="1"/>
</dbReference>
<evidence type="ECO:0000256" key="9">
    <source>
        <dbReference type="ARBA" id="ARBA00022737"/>
    </source>
</evidence>
<keyword evidence="12 18" id="KW-0472">Membrane</keyword>
<keyword evidence="6" id="KW-0254">Endocytosis</keyword>
<dbReference type="CDD" id="cd00054">
    <property type="entry name" value="EGF_CA"/>
    <property type="match status" value="4"/>
</dbReference>
<evidence type="ECO:0000256" key="15">
    <source>
        <dbReference type="ARBA" id="ARBA00023180"/>
    </source>
</evidence>
<dbReference type="Proteomes" id="UP000663829">
    <property type="component" value="Unassembled WGS sequence"/>
</dbReference>
<evidence type="ECO:0000256" key="18">
    <source>
        <dbReference type="SAM" id="Phobius"/>
    </source>
</evidence>
<comment type="caution">
    <text evidence="21">The sequence shown here is derived from an EMBL/GenBank/DDBJ whole genome shotgun (WGS) entry which is preliminary data.</text>
</comment>
<feature type="disulfide bond" evidence="16">
    <location>
        <begin position="839"/>
        <end position="849"/>
    </location>
</feature>
<dbReference type="EMBL" id="CAJNOQ010000616">
    <property type="protein sequence ID" value="CAF0820962.1"/>
    <property type="molecule type" value="Genomic_DNA"/>
</dbReference>
<evidence type="ECO:0000259" key="20">
    <source>
        <dbReference type="PROSITE" id="PS50993"/>
    </source>
</evidence>
<dbReference type="PANTHER" id="PTHR24050:SF28">
    <property type="entry name" value="UROMODULIN-LIKE"/>
    <property type="match status" value="1"/>
</dbReference>
<dbReference type="FunFam" id="2.10.25.10:FF:000352">
    <property type="entry name" value="Hemicentin 1"/>
    <property type="match status" value="1"/>
</dbReference>
<protein>
    <submittedName>
        <fullName evidence="21">Uncharacterized protein</fullName>
    </submittedName>
</protein>